<keyword evidence="4" id="KW-1185">Reference proteome</keyword>
<dbReference type="SUPFAM" id="SSF54695">
    <property type="entry name" value="POZ domain"/>
    <property type="match status" value="1"/>
</dbReference>
<dbReference type="Gene3D" id="3.30.710.10">
    <property type="entry name" value="Potassium Channel Kv1.1, Chain A"/>
    <property type="match status" value="1"/>
</dbReference>
<evidence type="ECO:0000313" key="4">
    <source>
        <dbReference type="Proteomes" id="UP001054902"/>
    </source>
</evidence>
<protein>
    <recommendedName>
        <fullName evidence="2">BTB domain-containing protein</fullName>
    </recommendedName>
</protein>
<reference evidence="3 4" key="1">
    <citation type="journal article" date="2021" name="Sci. Rep.">
        <title>The genome of the diatom Chaetoceros tenuissimus carries an ancient integrated fragment of an extant virus.</title>
        <authorList>
            <person name="Hongo Y."/>
            <person name="Kimura K."/>
            <person name="Takaki Y."/>
            <person name="Yoshida Y."/>
            <person name="Baba S."/>
            <person name="Kobayashi G."/>
            <person name="Nagasaki K."/>
            <person name="Hano T."/>
            <person name="Tomaru Y."/>
        </authorList>
    </citation>
    <scope>NUCLEOTIDE SEQUENCE [LARGE SCALE GENOMIC DNA]</scope>
    <source>
        <strain evidence="3 4">NIES-3715</strain>
    </source>
</reference>
<dbReference type="InterPro" id="IPR000210">
    <property type="entry name" value="BTB/POZ_dom"/>
</dbReference>
<feature type="domain" description="BTB" evidence="2">
    <location>
        <begin position="28"/>
        <end position="151"/>
    </location>
</feature>
<evidence type="ECO:0000259" key="2">
    <source>
        <dbReference type="SMART" id="SM00225"/>
    </source>
</evidence>
<dbReference type="PANTHER" id="PTHR11145:SF8">
    <property type="entry name" value="RE57120P"/>
    <property type="match status" value="1"/>
</dbReference>
<evidence type="ECO:0000256" key="1">
    <source>
        <dbReference type="SAM" id="MobiDB-lite"/>
    </source>
</evidence>
<dbReference type="Pfam" id="PF02214">
    <property type="entry name" value="BTB_2"/>
    <property type="match status" value="1"/>
</dbReference>
<dbReference type="InterPro" id="IPR045068">
    <property type="entry name" value="BACURD1-3"/>
</dbReference>
<dbReference type="SMART" id="SM00225">
    <property type="entry name" value="BTB"/>
    <property type="match status" value="1"/>
</dbReference>
<dbReference type="InterPro" id="IPR003131">
    <property type="entry name" value="T1-type_BTB"/>
</dbReference>
<dbReference type="InterPro" id="IPR011333">
    <property type="entry name" value="SKP1/BTB/POZ_sf"/>
</dbReference>
<evidence type="ECO:0000313" key="3">
    <source>
        <dbReference type="EMBL" id="GFH45622.1"/>
    </source>
</evidence>
<organism evidence="3 4">
    <name type="scientific">Chaetoceros tenuissimus</name>
    <dbReference type="NCBI Taxonomy" id="426638"/>
    <lineage>
        <taxon>Eukaryota</taxon>
        <taxon>Sar</taxon>
        <taxon>Stramenopiles</taxon>
        <taxon>Ochrophyta</taxon>
        <taxon>Bacillariophyta</taxon>
        <taxon>Coscinodiscophyceae</taxon>
        <taxon>Chaetocerotophycidae</taxon>
        <taxon>Chaetocerotales</taxon>
        <taxon>Chaetocerotaceae</taxon>
        <taxon>Chaetoceros</taxon>
    </lineage>
</organism>
<gene>
    <name evidence="3" type="ORF">CTEN210_02096</name>
</gene>
<dbReference type="GO" id="GO:0051260">
    <property type="term" value="P:protein homooligomerization"/>
    <property type="evidence" value="ECO:0007669"/>
    <property type="project" value="InterPro"/>
</dbReference>
<comment type="caution">
    <text evidence="3">The sequence shown here is derived from an EMBL/GenBank/DDBJ whole genome shotgun (WGS) entry which is preliminary data.</text>
</comment>
<dbReference type="EMBL" id="BLLK01000022">
    <property type="protein sequence ID" value="GFH45622.1"/>
    <property type="molecule type" value="Genomic_DNA"/>
</dbReference>
<dbReference type="Proteomes" id="UP001054902">
    <property type="component" value="Unassembled WGS sequence"/>
</dbReference>
<sequence>MKNRVHRESSSQPSFKHGKITRHGEGDKVITLDVGGKEFKTLRSTVACNEVLLQHVLRAEENNQFTSGGNAIFIDRDAKHFGLILQYLRNKADNVSFQKPLSSIGLVKSKPTDSLNLPTEGILLREIYVEATHYKLQEFQDILCRQKILTSFMSSMGSSNPFDAASNAAKQFRRALIAGGSMGGLGTFFSLGDDKHYSPATKKMRKFLNEIIQEKE</sequence>
<accession>A0AAD3CGE1</accession>
<dbReference type="AlphaFoldDB" id="A0AAD3CGE1"/>
<feature type="region of interest" description="Disordered" evidence="1">
    <location>
        <begin position="1"/>
        <end position="21"/>
    </location>
</feature>
<name>A0AAD3CGE1_9STRA</name>
<dbReference type="PANTHER" id="PTHR11145">
    <property type="entry name" value="BTB/POZ DOMAIN-CONTAINING ADAPTER FOR CUL3-MEDIATED RHOA DEGRADATION PROTEIN FAMILY MEMBER"/>
    <property type="match status" value="1"/>
</dbReference>
<proteinExistence type="predicted"/>